<evidence type="ECO:0000256" key="8">
    <source>
        <dbReference type="PROSITE-ProRule" id="PRU10038"/>
    </source>
</evidence>
<gene>
    <name evidence="13" type="ORF">QBC47DRAFT_451818</name>
</gene>
<evidence type="ECO:0000256" key="4">
    <source>
        <dbReference type="ARBA" id="ARBA00022679"/>
    </source>
</evidence>
<evidence type="ECO:0000256" key="9">
    <source>
        <dbReference type="SAM" id="MobiDB-lite"/>
    </source>
</evidence>
<dbReference type="SUPFAM" id="SSF53474">
    <property type="entry name" value="alpha/beta-Hydrolases"/>
    <property type="match status" value="1"/>
</dbReference>
<dbReference type="Gene3D" id="3.40.50.1820">
    <property type="entry name" value="alpha/beta hydrolase"/>
    <property type="match status" value="1"/>
</dbReference>
<dbReference type="InterPro" id="IPR033140">
    <property type="entry name" value="Lipase_GDXG_put_SER_AS"/>
</dbReference>
<dbReference type="EMBL" id="MU839832">
    <property type="protein sequence ID" value="KAK1756240.1"/>
    <property type="molecule type" value="Genomic_DNA"/>
</dbReference>
<keyword evidence="14" id="KW-1185">Reference proteome</keyword>
<dbReference type="PROSITE" id="PS01174">
    <property type="entry name" value="LIPASE_GDXG_SER"/>
    <property type="match status" value="1"/>
</dbReference>
<proteinExistence type="inferred from homology"/>
<evidence type="ECO:0000313" key="13">
    <source>
        <dbReference type="EMBL" id="KAK1756240.1"/>
    </source>
</evidence>
<dbReference type="PANTHER" id="PTHR10196">
    <property type="entry name" value="SUGAR KINASE"/>
    <property type="match status" value="1"/>
</dbReference>
<evidence type="ECO:0000259" key="10">
    <source>
        <dbReference type="Pfam" id="PF00370"/>
    </source>
</evidence>
<dbReference type="GO" id="GO:0042732">
    <property type="term" value="P:D-xylose metabolic process"/>
    <property type="evidence" value="ECO:0007669"/>
    <property type="project" value="UniProtKB-KW"/>
</dbReference>
<dbReference type="SUPFAM" id="SSF53067">
    <property type="entry name" value="Actin-like ATPase domain"/>
    <property type="match status" value="2"/>
</dbReference>
<reference evidence="13" key="1">
    <citation type="submission" date="2023-06" db="EMBL/GenBank/DDBJ databases">
        <title>Genome-scale phylogeny and comparative genomics of the fungal order Sordariales.</title>
        <authorList>
            <consortium name="Lawrence Berkeley National Laboratory"/>
            <person name="Hensen N."/>
            <person name="Bonometti L."/>
            <person name="Westerberg I."/>
            <person name="Brannstrom I.O."/>
            <person name="Guillou S."/>
            <person name="Cros-Aarteil S."/>
            <person name="Calhoun S."/>
            <person name="Haridas S."/>
            <person name="Kuo A."/>
            <person name="Mondo S."/>
            <person name="Pangilinan J."/>
            <person name="Riley R."/>
            <person name="Labutti K."/>
            <person name="Andreopoulos B."/>
            <person name="Lipzen A."/>
            <person name="Chen C."/>
            <person name="Yanf M."/>
            <person name="Daum C."/>
            <person name="Ng V."/>
            <person name="Clum A."/>
            <person name="Steindorff A."/>
            <person name="Ohm R."/>
            <person name="Martin F."/>
            <person name="Silar P."/>
            <person name="Natvig D."/>
            <person name="Lalanne C."/>
            <person name="Gautier V."/>
            <person name="Ament-Velasquez S.L."/>
            <person name="Kruys A."/>
            <person name="Hutchinson M.I."/>
            <person name="Powell A.J."/>
            <person name="Barry K."/>
            <person name="Miller A.N."/>
            <person name="Grigoriev I.V."/>
            <person name="Debuchy R."/>
            <person name="Gladieux P."/>
            <person name="Thoren M.H."/>
            <person name="Johannesson H."/>
        </authorList>
    </citation>
    <scope>NUCLEOTIDE SEQUENCE</scope>
    <source>
        <strain evidence="13">PSN4</strain>
    </source>
</reference>
<dbReference type="CDD" id="cd07776">
    <property type="entry name" value="ASKHA_NBD_FGGY_SpXK-like"/>
    <property type="match status" value="1"/>
</dbReference>
<dbReference type="GO" id="GO:0005829">
    <property type="term" value="C:cytosol"/>
    <property type="evidence" value="ECO:0007669"/>
    <property type="project" value="TreeGrafter"/>
</dbReference>
<dbReference type="AlphaFoldDB" id="A0AAJ0FCJ6"/>
<sequence>MADDGPLYLGFDLSTQQLKAIVIRSDLTVVADAKVEFDGDFGSNYGVKKGVMVNEDEGEVFAPVAMWLESLDLVLRRLQEKNTPLGRIRGISGSCQQHGSVYWSHDAEKLLGGLQPGRSLVDQLTGAFSHPYGPNWQDHSTQAECDQFDAKLGSAERLAEVTGSAAHHRFTGPQIMRLRRKLPDMYAATSRISLVSSFLASLLLGSIAPMDISDACGMDLWDIPGDNWSEPLLELVAGKDGVPELRAKLGEVRQDGGGSMGKISSYFTAKYGFDPECGIAPFTGDNPATILALPLRPLDAIVSLGTSTTFLMITPVYKPDPSYHFFNHPTTKGQYMFMLCYKNGALAREKVRDALPKPDEGSDPWKNFNKAALQTPPLDIKSESDPAKLGLYFFLPEIVPNISSGTWRYTANAADGSGLAEAKETWPAETDPRIIVESQALSMRLRSQKLVHSPGEGLPAQPRRIYLVGGGSLNPAITRIMGDVLGGVDGVYKLDVGGNACALGGAYKAVWAFERAEGETFDELIGKRWKEEGAIQRVDEGYKEGVFEKYGKVLPAFEKMEEKILAPTRHRTGPDRTRPGQLARSSRTNGMSTRIWTRPFGRRRLRNRTICLLGPVSYLDCAVFCLFLAPQLLWQVGFRDTVVCVLQALPFLLLKLPVAFIWGRYLCPRRLQSLFVQRSTPFEDFVTRCVRYAFCNIPPRIARVFFCKWVALPFLHFRMFRYGLVPSPITWNEVETDLFRGIWICKKPLKDPDIVIYYIHGGGFAMGTPFFYLEFFLTWCSILRSVGYRNPAILALDYTLVPDASYPTQIREALGGYEYILNLVDDPSIVCVSGDSAGAMLVLSFLLHLSDKQAGKDFGIRGLGKPAFAMLISPWVTLVSDQHKNTASDYLDARQLNQYGRQLAGGNISEVDPLISPGCCKDVAWWRRASPQRGIFIAYGLDEMLAPDIEALVRTLQNAKVKVGIQAEPGGIHAWPVASLFLCSDQQERLRGLRTMSEEVRRHIRKDES</sequence>
<keyword evidence="3" id="KW-0119">Carbohydrate metabolism</keyword>
<comment type="catalytic activity">
    <reaction evidence="7">
        <text>D-xylulose + ATP = D-xylulose 5-phosphate + ADP + H(+)</text>
        <dbReference type="Rhea" id="RHEA:10964"/>
        <dbReference type="ChEBI" id="CHEBI:15378"/>
        <dbReference type="ChEBI" id="CHEBI:17140"/>
        <dbReference type="ChEBI" id="CHEBI:30616"/>
        <dbReference type="ChEBI" id="CHEBI:57737"/>
        <dbReference type="ChEBI" id="CHEBI:456216"/>
        <dbReference type="EC" id="2.7.1.17"/>
    </reaction>
</comment>
<feature type="region of interest" description="Disordered" evidence="9">
    <location>
        <begin position="568"/>
        <end position="589"/>
    </location>
</feature>
<dbReference type="InterPro" id="IPR018484">
    <property type="entry name" value="FGGY_N"/>
</dbReference>
<dbReference type="InterPro" id="IPR018485">
    <property type="entry name" value="FGGY_C"/>
</dbReference>
<dbReference type="Pfam" id="PF00370">
    <property type="entry name" value="FGGY_N"/>
    <property type="match status" value="1"/>
</dbReference>
<evidence type="ECO:0000256" key="5">
    <source>
        <dbReference type="ARBA" id="ARBA00022777"/>
    </source>
</evidence>
<feature type="domain" description="Carbohydrate kinase FGGY N-terminal" evidence="10">
    <location>
        <begin position="136"/>
        <end position="291"/>
    </location>
</feature>
<dbReference type="InterPro" id="IPR013094">
    <property type="entry name" value="AB_hydrolase_3"/>
</dbReference>
<feature type="domain" description="Alpha/beta hydrolase fold-3" evidence="12">
    <location>
        <begin position="757"/>
        <end position="975"/>
    </location>
</feature>
<evidence type="ECO:0000256" key="6">
    <source>
        <dbReference type="ARBA" id="ARBA00025184"/>
    </source>
</evidence>
<evidence type="ECO:0000256" key="3">
    <source>
        <dbReference type="ARBA" id="ARBA00022629"/>
    </source>
</evidence>
<dbReference type="InterPro" id="IPR042024">
    <property type="entry name" value="D-XK_euk"/>
</dbReference>
<comment type="caution">
    <text evidence="13">The sequence shown here is derived from an EMBL/GenBank/DDBJ whole genome shotgun (WGS) entry which is preliminary data.</text>
</comment>
<dbReference type="EC" id="2.7.1.17" evidence="2"/>
<dbReference type="Proteomes" id="UP001239445">
    <property type="component" value="Unassembled WGS sequence"/>
</dbReference>
<dbReference type="FunFam" id="3.30.420.40:FF:000118">
    <property type="entry name" value="Xylulose kinase 2"/>
    <property type="match status" value="1"/>
</dbReference>
<evidence type="ECO:0000256" key="7">
    <source>
        <dbReference type="ARBA" id="ARBA00048885"/>
    </source>
</evidence>
<evidence type="ECO:0000256" key="2">
    <source>
        <dbReference type="ARBA" id="ARBA00012038"/>
    </source>
</evidence>
<evidence type="ECO:0000313" key="14">
    <source>
        <dbReference type="Proteomes" id="UP001239445"/>
    </source>
</evidence>
<evidence type="ECO:0000259" key="11">
    <source>
        <dbReference type="Pfam" id="PF02782"/>
    </source>
</evidence>
<keyword evidence="4" id="KW-0808">Transferase</keyword>
<comment type="similarity">
    <text evidence="1">Belongs to the FGGY kinase family.</text>
</comment>
<evidence type="ECO:0000256" key="1">
    <source>
        <dbReference type="ARBA" id="ARBA00009156"/>
    </source>
</evidence>
<evidence type="ECO:0000259" key="12">
    <source>
        <dbReference type="Pfam" id="PF07859"/>
    </source>
</evidence>
<name>A0AAJ0FCJ6_9PEZI</name>
<keyword evidence="5 13" id="KW-0418">Kinase</keyword>
<dbReference type="GO" id="GO:0016787">
    <property type="term" value="F:hydrolase activity"/>
    <property type="evidence" value="ECO:0007669"/>
    <property type="project" value="InterPro"/>
</dbReference>
<dbReference type="InterPro" id="IPR043129">
    <property type="entry name" value="ATPase_NBD"/>
</dbReference>
<dbReference type="PANTHER" id="PTHR10196:SF57">
    <property type="entry name" value="XYLULOSE KINASE"/>
    <property type="match status" value="1"/>
</dbReference>
<feature type="active site" evidence="8">
    <location>
        <position position="836"/>
    </location>
</feature>
<dbReference type="InterPro" id="IPR029058">
    <property type="entry name" value="AB_hydrolase_fold"/>
</dbReference>
<comment type="function">
    <text evidence="6">Highly specific D-xylulose kinase which participates in the catabolism of xylose. Xylose is a major component of hemicelluloses such as xylan. Most fungi utilize D-xylose via three enzymatic reactions, xylose reductase (XR), xylitol dehydrogenase (XDH), and xylulokinase, to form xylulose 5-phosphate, which enters pentose phosphate pathway.</text>
</comment>
<dbReference type="GO" id="GO:0005997">
    <property type="term" value="P:xylulose metabolic process"/>
    <property type="evidence" value="ECO:0007669"/>
    <property type="project" value="TreeGrafter"/>
</dbReference>
<dbReference type="Pfam" id="PF02782">
    <property type="entry name" value="FGGY_C"/>
    <property type="match status" value="1"/>
</dbReference>
<keyword evidence="3" id="KW-0859">Xylose metabolism</keyword>
<feature type="domain" description="Carbohydrate kinase FGGY C-terminal" evidence="11">
    <location>
        <begin position="301"/>
        <end position="512"/>
    </location>
</feature>
<protein>
    <recommendedName>
        <fullName evidence="2">xylulokinase</fullName>
        <ecNumber evidence="2">2.7.1.17</ecNumber>
    </recommendedName>
</protein>
<accession>A0AAJ0FCJ6</accession>
<organism evidence="13 14">
    <name type="scientific">Echria macrotheca</name>
    <dbReference type="NCBI Taxonomy" id="438768"/>
    <lineage>
        <taxon>Eukaryota</taxon>
        <taxon>Fungi</taxon>
        <taxon>Dikarya</taxon>
        <taxon>Ascomycota</taxon>
        <taxon>Pezizomycotina</taxon>
        <taxon>Sordariomycetes</taxon>
        <taxon>Sordariomycetidae</taxon>
        <taxon>Sordariales</taxon>
        <taxon>Schizotheciaceae</taxon>
        <taxon>Echria</taxon>
    </lineage>
</organism>
<dbReference type="Gene3D" id="3.30.420.40">
    <property type="match status" value="2"/>
</dbReference>
<dbReference type="Pfam" id="PF07859">
    <property type="entry name" value="Abhydrolase_3"/>
    <property type="match status" value="1"/>
</dbReference>
<dbReference type="GO" id="GO:0004856">
    <property type="term" value="F:D-xylulokinase activity"/>
    <property type="evidence" value="ECO:0007669"/>
    <property type="project" value="UniProtKB-EC"/>
</dbReference>